<evidence type="ECO:0000313" key="3">
    <source>
        <dbReference type="Proteomes" id="UP000015354"/>
    </source>
</evidence>
<dbReference type="AlphaFoldDB" id="S9TC28"/>
<keyword evidence="3" id="KW-1185">Reference proteome</keyword>
<name>S9TC28_9TRYP</name>
<feature type="compositionally biased region" description="Basic residues" evidence="1">
    <location>
        <begin position="222"/>
        <end position="258"/>
    </location>
</feature>
<proteinExistence type="predicted"/>
<gene>
    <name evidence="2" type="ORF">STCU_11935</name>
</gene>
<comment type="caution">
    <text evidence="2">The sequence shown here is derived from an EMBL/GenBank/DDBJ whole genome shotgun (WGS) entry which is preliminary data.</text>
</comment>
<evidence type="ECO:0000313" key="2">
    <source>
        <dbReference type="EMBL" id="EPY15552.1"/>
    </source>
</evidence>
<feature type="compositionally biased region" description="Low complexity" evidence="1">
    <location>
        <begin position="194"/>
        <end position="205"/>
    </location>
</feature>
<evidence type="ECO:0000256" key="1">
    <source>
        <dbReference type="SAM" id="MobiDB-lite"/>
    </source>
</evidence>
<protein>
    <submittedName>
        <fullName evidence="2">Uncharacterized protein</fullName>
    </submittedName>
</protein>
<dbReference type="EMBL" id="ATMH01011968">
    <property type="protein sequence ID" value="EPY15552.1"/>
    <property type="molecule type" value="Genomic_DNA"/>
</dbReference>
<dbReference type="Proteomes" id="UP000015354">
    <property type="component" value="Unassembled WGS sequence"/>
</dbReference>
<accession>S9TC28</accession>
<organism evidence="2 3">
    <name type="scientific">Strigomonas culicis</name>
    <dbReference type="NCBI Taxonomy" id="28005"/>
    <lineage>
        <taxon>Eukaryota</taxon>
        <taxon>Discoba</taxon>
        <taxon>Euglenozoa</taxon>
        <taxon>Kinetoplastea</taxon>
        <taxon>Metakinetoplastina</taxon>
        <taxon>Trypanosomatida</taxon>
        <taxon>Trypanosomatidae</taxon>
        <taxon>Strigomonadinae</taxon>
        <taxon>Strigomonas</taxon>
    </lineage>
</organism>
<reference evidence="2 3" key="1">
    <citation type="journal article" date="2013" name="PLoS ONE">
        <title>Predicting the Proteins of Angomonas deanei, Strigomonas culicis and Their Respective Endosymbionts Reveals New Aspects of the Trypanosomatidae Family.</title>
        <authorList>
            <person name="Motta M.C."/>
            <person name="Martins A.C."/>
            <person name="de Souza S.S."/>
            <person name="Catta-Preta C.M."/>
            <person name="Silva R."/>
            <person name="Klein C.C."/>
            <person name="de Almeida L.G."/>
            <person name="de Lima Cunha O."/>
            <person name="Ciapina L.P."/>
            <person name="Brocchi M."/>
            <person name="Colabardini A.C."/>
            <person name="de Araujo Lima B."/>
            <person name="Machado C.R."/>
            <person name="de Almeida Soares C.M."/>
            <person name="Probst C.M."/>
            <person name="de Menezes C.B."/>
            <person name="Thompson C.E."/>
            <person name="Bartholomeu D.C."/>
            <person name="Gradia D.F."/>
            <person name="Pavoni D.P."/>
            <person name="Grisard E.C."/>
            <person name="Fantinatti-Garboggini F."/>
            <person name="Marchini F.K."/>
            <person name="Rodrigues-Luiz G.F."/>
            <person name="Wagner G."/>
            <person name="Goldman G.H."/>
            <person name="Fietto J.L."/>
            <person name="Elias M.C."/>
            <person name="Goldman M.H."/>
            <person name="Sagot M.F."/>
            <person name="Pereira M."/>
            <person name="Stoco P.H."/>
            <person name="de Mendonca-Neto R.P."/>
            <person name="Teixeira S.M."/>
            <person name="Maciel T.E."/>
            <person name="de Oliveira Mendes T.A."/>
            <person name="Urmenyi T.P."/>
            <person name="de Souza W."/>
            <person name="Schenkman S."/>
            <person name="de Vasconcelos A.T."/>
        </authorList>
    </citation>
    <scope>NUCLEOTIDE SEQUENCE [LARGE SCALE GENOMIC DNA]</scope>
</reference>
<feature type="region of interest" description="Disordered" evidence="1">
    <location>
        <begin position="194"/>
        <end position="258"/>
    </location>
</feature>
<sequence length="258" mass="28791">MYTSQQRCSSASDAAVKGKCSHALHHRSNIEKLTDVSDQWRAINHGIVQIAREVYRTYPFVITPLPPAGFDRAADDADARDRPPSAPGEVHALGVYLQVYTLLASHMTIDSGIDAAEEEANSDISERASVAEDAAPGGGPANYNATLNFYFGISYNLHYDPSHFVEQLVWRLLWSWYRQLSAASGGRLRLPPELAAGGGTAPPATRCARRSCAGPTRPPPRAGRRRWRSCTRRGRRRWRRTRRCRPSPRRRSGRRRSA</sequence>